<dbReference type="Gene3D" id="3.30.70.360">
    <property type="match status" value="1"/>
</dbReference>
<evidence type="ECO:0000259" key="14">
    <source>
        <dbReference type="Pfam" id="PF07687"/>
    </source>
</evidence>
<feature type="compositionally biased region" description="Polar residues" evidence="13">
    <location>
        <begin position="119"/>
        <end position="129"/>
    </location>
</feature>
<comment type="pathway">
    <text evidence="1">Cofactor biosynthesis; tetrahydrofolylpolyglutamate biosynthesis.</text>
</comment>
<dbReference type="Gene3D" id="3.40.1190.10">
    <property type="entry name" value="Mur-like, catalytic domain"/>
    <property type="match status" value="1"/>
</dbReference>
<dbReference type="PANTHER" id="PTHR11136:SF5">
    <property type="entry name" value="FOLYLPOLYGLUTAMATE SYNTHASE, MITOCHONDRIAL"/>
    <property type="match status" value="1"/>
</dbReference>
<evidence type="ECO:0000256" key="12">
    <source>
        <dbReference type="ARBA" id="ARBA00047493"/>
    </source>
</evidence>
<evidence type="ECO:0000256" key="1">
    <source>
        <dbReference type="ARBA" id="ARBA00005150"/>
    </source>
</evidence>
<evidence type="ECO:0000256" key="7">
    <source>
        <dbReference type="ARBA" id="ARBA00022741"/>
    </source>
</evidence>
<evidence type="ECO:0000256" key="5">
    <source>
        <dbReference type="ARBA" id="ARBA00022598"/>
    </source>
</evidence>
<keyword evidence="8" id="KW-0067">ATP-binding</keyword>
<evidence type="ECO:0000256" key="3">
    <source>
        <dbReference type="ARBA" id="ARBA00013025"/>
    </source>
</evidence>
<dbReference type="GO" id="GO:0004326">
    <property type="term" value="F:tetrahydrofolylpolyglutamate synthase activity"/>
    <property type="evidence" value="ECO:0007669"/>
    <property type="project" value="UniProtKB-EC"/>
</dbReference>
<evidence type="ECO:0000313" key="15">
    <source>
        <dbReference type="EMBL" id="KAK3173247.1"/>
    </source>
</evidence>
<dbReference type="Gene3D" id="3.40.630.10">
    <property type="entry name" value="Zn peptidases"/>
    <property type="match status" value="1"/>
</dbReference>
<organism evidence="15 16">
    <name type="scientific">Lepraria neglecta</name>
    <dbReference type="NCBI Taxonomy" id="209136"/>
    <lineage>
        <taxon>Eukaryota</taxon>
        <taxon>Fungi</taxon>
        <taxon>Dikarya</taxon>
        <taxon>Ascomycota</taxon>
        <taxon>Pezizomycotina</taxon>
        <taxon>Lecanoromycetes</taxon>
        <taxon>OSLEUM clade</taxon>
        <taxon>Lecanoromycetidae</taxon>
        <taxon>Lecanorales</taxon>
        <taxon>Lecanorineae</taxon>
        <taxon>Stereocaulaceae</taxon>
        <taxon>Lepraria</taxon>
    </lineage>
</organism>
<reference evidence="15" key="1">
    <citation type="submission" date="2022-11" db="EMBL/GenBank/DDBJ databases">
        <title>Chromosomal genome sequence assembly and mating type (MAT) locus characterization of the leprose asexual lichenized fungus Lepraria neglecta (Nyl.) Erichsen.</title>
        <authorList>
            <person name="Allen J.L."/>
            <person name="Pfeffer B."/>
        </authorList>
    </citation>
    <scope>NUCLEOTIDE SEQUENCE</scope>
    <source>
        <strain evidence="15">Allen 5258</strain>
    </source>
</reference>
<evidence type="ECO:0000256" key="11">
    <source>
        <dbReference type="ARBA" id="ARBA00030876"/>
    </source>
</evidence>
<evidence type="ECO:0000256" key="9">
    <source>
        <dbReference type="ARBA" id="ARBA00022842"/>
    </source>
</evidence>
<dbReference type="GO" id="GO:0005829">
    <property type="term" value="C:cytosol"/>
    <property type="evidence" value="ECO:0007669"/>
    <property type="project" value="TreeGrafter"/>
</dbReference>
<dbReference type="InterPro" id="IPR036615">
    <property type="entry name" value="Mur_ligase_C_dom_sf"/>
</dbReference>
<keyword evidence="16" id="KW-1185">Reference proteome</keyword>
<feature type="region of interest" description="Disordered" evidence="13">
    <location>
        <begin position="101"/>
        <end position="129"/>
    </location>
</feature>
<evidence type="ECO:0000256" key="8">
    <source>
        <dbReference type="ARBA" id="ARBA00022840"/>
    </source>
</evidence>
<sequence length="726" mass="79374">MPATMDKPSIINKYRPDLASFEEVYCDIHWNLELSRQEVRTANIAASNLEGLDDFEVQRGVGGHDVVGVLRNGPGSTILLRADTDALSHLEKTKLEYASTKVAKDHQGNETPLMHASGRGNSWRSSSQVDDGLYDTQKRGIPIPNVVLAQHDIALKAGAVALSEGAILPAFDSFEVRIFGKSGHISRPDLCVDPIVTASHIIVRLQTLITKEVRPEDFAVIGCASIHGRSAPNIIPDCVDIKISIRTYRPRTQCETSGSLQIKEPSFKDIMHAPPTINDPKNTAIVKDAFNQYFGDDSIHLDPLGPSEVCSVLSTACGAPLDQDINNLNVVHIAGTKGKGSTCAFVSSFLKAHGERTGFPRKVGLYTSPHLKYVQERVQINSKPLSETSFAKYIFEVWDKLSSSDSAKPRYLQLLFLVSVHAFIKEGVDAAVFETHNGGEYDATNAIEKSIVSGITPIGMDHIEQLGPTIRNIAWHKAGIFRKGALAFSASQEPEVAEVLSRRAKEKEAGLTYVTDIDPALPANAPALKPEVQKMNASLALALSNGFLKSKLPKELSGLTSVDVARGVEQFFWLGRYQQIVSGTCQWFLDGAHNDLSVHKAAQWFAEAATEIQSTTSNPRILIFSHISDRDGAGLLRLIAKTLQERDRCFEHPEKNFPLELQNEYIEAWKSVYGEGHAAFESSIEGALNLAKKIGEEQGGMQTLITGSLYLIGGALRLLEPRPKAV</sequence>
<dbReference type="InterPro" id="IPR011650">
    <property type="entry name" value="Peptidase_M20_dimer"/>
</dbReference>
<dbReference type="Pfam" id="PF07687">
    <property type="entry name" value="M20_dimer"/>
    <property type="match status" value="1"/>
</dbReference>
<evidence type="ECO:0000256" key="6">
    <source>
        <dbReference type="ARBA" id="ARBA00022723"/>
    </source>
</evidence>
<dbReference type="InterPro" id="IPR036264">
    <property type="entry name" value="Bact_exopeptidase_dim_dom"/>
</dbReference>
<dbReference type="SUPFAM" id="SSF53623">
    <property type="entry name" value="MurD-like peptide ligases, catalytic domain"/>
    <property type="match status" value="1"/>
</dbReference>
<evidence type="ECO:0000313" key="16">
    <source>
        <dbReference type="Proteomes" id="UP001276659"/>
    </source>
</evidence>
<dbReference type="GO" id="GO:0005739">
    <property type="term" value="C:mitochondrion"/>
    <property type="evidence" value="ECO:0007669"/>
    <property type="project" value="TreeGrafter"/>
</dbReference>
<keyword evidence="7" id="KW-0547">Nucleotide-binding</keyword>
<keyword evidence="4" id="KW-0554">One-carbon metabolism</keyword>
<dbReference type="AlphaFoldDB" id="A0AAE0DKC7"/>
<dbReference type="InterPro" id="IPR036565">
    <property type="entry name" value="Mur-like_cat_sf"/>
</dbReference>
<proteinExistence type="inferred from homology"/>
<accession>A0AAE0DKC7</accession>
<evidence type="ECO:0000256" key="13">
    <source>
        <dbReference type="SAM" id="MobiDB-lite"/>
    </source>
</evidence>
<dbReference type="Gene3D" id="3.90.190.20">
    <property type="entry name" value="Mur ligase, C-terminal domain"/>
    <property type="match status" value="1"/>
</dbReference>
<comment type="caution">
    <text evidence="15">The sequence shown here is derived from an EMBL/GenBank/DDBJ whole genome shotgun (WGS) entry which is preliminary data.</text>
</comment>
<dbReference type="EC" id="6.3.2.17" evidence="3"/>
<keyword evidence="9" id="KW-0460">Magnesium</keyword>
<evidence type="ECO:0000256" key="10">
    <source>
        <dbReference type="ARBA" id="ARBA00030592"/>
    </source>
</evidence>
<name>A0AAE0DKC7_9LECA</name>
<dbReference type="GO" id="GO:0046872">
    <property type="term" value="F:metal ion binding"/>
    <property type="evidence" value="ECO:0007669"/>
    <property type="project" value="UniProtKB-KW"/>
</dbReference>
<feature type="domain" description="Peptidase M20 dimerisation" evidence="14">
    <location>
        <begin position="173"/>
        <end position="248"/>
    </location>
</feature>
<dbReference type="NCBIfam" id="TIGR01499">
    <property type="entry name" value="folC"/>
    <property type="match status" value="1"/>
</dbReference>
<dbReference type="Proteomes" id="UP001276659">
    <property type="component" value="Unassembled WGS sequence"/>
</dbReference>
<keyword evidence="6" id="KW-0479">Metal-binding</keyword>
<comment type="similarity">
    <text evidence="2">Belongs to the folylpolyglutamate synthase family.</text>
</comment>
<protein>
    <recommendedName>
        <fullName evidence="3">tetrahydrofolate synthase</fullName>
        <ecNumber evidence="3">6.3.2.17</ecNumber>
    </recommendedName>
    <alternativeName>
        <fullName evidence="11">Folylpoly-gamma-glutamate synthetase</fullName>
    </alternativeName>
    <alternativeName>
        <fullName evidence="10">Tetrahydrofolylpolyglutamate synthase</fullName>
    </alternativeName>
</protein>
<dbReference type="SUPFAM" id="SSF55031">
    <property type="entry name" value="Bacterial exopeptidase dimerisation domain"/>
    <property type="match status" value="1"/>
</dbReference>
<evidence type="ECO:0000256" key="4">
    <source>
        <dbReference type="ARBA" id="ARBA00022563"/>
    </source>
</evidence>
<dbReference type="InterPro" id="IPR001645">
    <property type="entry name" value="Folylpolyglutamate_synth"/>
</dbReference>
<comment type="catalytic activity">
    <reaction evidence="12">
        <text>(6S)-5,6,7,8-tetrahydrofolyl-(gamma-L-Glu)(n) + L-glutamate + ATP = (6S)-5,6,7,8-tetrahydrofolyl-(gamma-L-Glu)(n+1) + ADP + phosphate + H(+)</text>
        <dbReference type="Rhea" id="RHEA:10580"/>
        <dbReference type="Rhea" id="RHEA-COMP:14738"/>
        <dbReference type="Rhea" id="RHEA-COMP:14740"/>
        <dbReference type="ChEBI" id="CHEBI:15378"/>
        <dbReference type="ChEBI" id="CHEBI:29985"/>
        <dbReference type="ChEBI" id="CHEBI:30616"/>
        <dbReference type="ChEBI" id="CHEBI:43474"/>
        <dbReference type="ChEBI" id="CHEBI:141005"/>
        <dbReference type="ChEBI" id="CHEBI:456216"/>
        <dbReference type="EC" id="6.3.2.17"/>
    </reaction>
</comment>
<gene>
    <name evidence="15" type="ORF">OEA41_006576</name>
</gene>
<dbReference type="PANTHER" id="PTHR11136">
    <property type="entry name" value="FOLYLPOLYGLUTAMATE SYNTHASE-RELATED"/>
    <property type="match status" value="1"/>
</dbReference>
<dbReference type="SUPFAM" id="SSF53244">
    <property type="entry name" value="MurD-like peptide ligases, peptide-binding domain"/>
    <property type="match status" value="1"/>
</dbReference>
<dbReference type="GO" id="GO:0005524">
    <property type="term" value="F:ATP binding"/>
    <property type="evidence" value="ECO:0007669"/>
    <property type="project" value="UniProtKB-KW"/>
</dbReference>
<dbReference type="EMBL" id="JASNWA010000007">
    <property type="protein sequence ID" value="KAK3173247.1"/>
    <property type="molecule type" value="Genomic_DNA"/>
</dbReference>
<evidence type="ECO:0000256" key="2">
    <source>
        <dbReference type="ARBA" id="ARBA00008276"/>
    </source>
</evidence>
<dbReference type="SUPFAM" id="SSF53187">
    <property type="entry name" value="Zn-dependent exopeptidases"/>
    <property type="match status" value="1"/>
</dbReference>
<keyword evidence="5" id="KW-0436">Ligase</keyword>
<dbReference type="GO" id="GO:0006730">
    <property type="term" value="P:one-carbon metabolic process"/>
    <property type="evidence" value="ECO:0007669"/>
    <property type="project" value="UniProtKB-KW"/>
</dbReference>